<feature type="transmembrane region" description="Helical" evidence="2">
    <location>
        <begin position="55"/>
        <end position="77"/>
    </location>
</feature>
<evidence type="ECO:0000256" key="1">
    <source>
        <dbReference type="SAM" id="MobiDB-lite"/>
    </source>
</evidence>
<dbReference type="AlphaFoldDB" id="A0A166SX11"/>
<name>A0A166SX11_9AGAM</name>
<evidence type="ECO:0000313" key="4">
    <source>
        <dbReference type="Proteomes" id="UP000076532"/>
    </source>
</evidence>
<feature type="region of interest" description="Disordered" evidence="1">
    <location>
        <begin position="1"/>
        <end position="43"/>
    </location>
</feature>
<keyword evidence="4" id="KW-1185">Reference proteome</keyword>
<proteinExistence type="predicted"/>
<keyword evidence="2" id="KW-1133">Transmembrane helix</keyword>
<protein>
    <submittedName>
        <fullName evidence="3">Uncharacterized protein</fullName>
    </submittedName>
</protein>
<feature type="compositionally biased region" description="Pro residues" evidence="1">
    <location>
        <begin position="9"/>
        <end position="21"/>
    </location>
</feature>
<keyword evidence="2" id="KW-0812">Transmembrane</keyword>
<gene>
    <name evidence="3" type="ORF">FIBSPDRAFT_1038629</name>
</gene>
<dbReference type="EMBL" id="KV417496">
    <property type="protein sequence ID" value="KZP29931.1"/>
    <property type="molecule type" value="Genomic_DNA"/>
</dbReference>
<dbReference type="OrthoDB" id="3153758at2759"/>
<sequence>MSSYSGYTSPPPNYQRAPPRPTQHNTRSRAEQTSETEPLFPGREKKAGYLGHIKCITIASAVLFLGIISCTAVNMAYQNRNIVQWERNLERRKTYEQKRELEWDRQMEQKREEERIREQQWDVSQEQRERLGLYWDEPTPGRCTAYGVRDYHAQLLNAAPYHYNWLQPCEDMPVFIHGSMRTAGRCERIGNEIQGHWSIEGEAVCTPFFANWRDNGCIAPGSQLRLASARLDYVPSGENGLEFCGSTPHKFWDRTYPHPTTCAETNGDVWGYWEVEDPAC</sequence>
<dbReference type="STRING" id="436010.A0A166SX11"/>
<dbReference type="Proteomes" id="UP000076532">
    <property type="component" value="Unassembled WGS sequence"/>
</dbReference>
<reference evidence="3 4" key="1">
    <citation type="journal article" date="2016" name="Mol. Biol. Evol.">
        <title>Comparative Genomics of Early-Diverging Mushroom-Forming Fungi Provides Insights into the Origins of Lignocellulose Decay Capabilities.</title>
        <authorList>
            <person name="Nagy L.G."/>
            <person name="Riley R."/>
            <person name="Tritt A."/>
            <person name="Adam C."/>
            <person name="Daum C."/>
            <person name="Floudas D."/>
            <person name="Sun H."/>
            <person name="Yadav J.S."/>
            <person name="Pangilinan J."/>
            <person name="Larsson K.H."/>
            <person name="Matsuura K."/>
            <person name="Barry K."/>
            <person name="Labutti K."/>
            <person name="Kuo R."/>
            <person name="Ohm R.A."/>
            <person name="Bhattacharya S.S."/>
            <person name="Shirouzu T."/>
            <person name="Yoshinaga Y."/>
            <person name="Martin F.M."/>
            <person name="Grigoriev I.V."/>
            <person name="Hibbett D.S."/>
        </authorList>
    </citation>
    <scope>NUCLEOTIDE SEQUENCE [LARGE SCALE GENOMIC DNA]</scope>
    <source>
        <strain evidence="3 4">CBS 109695</strain>
    </source>
</reference>
<keyword evidence="2" id="KW-0472">Membrane</keyword>
<organism evidence="3 4">
    <name type="scientific">Athelia psychrophila</name>
    <dbReference type="NCBI Taxonomy" id="1759441"/>
    <lineage>
        <taxon>Eukaryota</taxon>
        <taxon>Fungi</taxon>
        <taxon>Dikarya</taxon>
        <taxon>Basidiomycota</taxon>
        <taxon>Agaricomycotina</taxon>
        <taxon>Agaricomycetes</taxon>
        <taxon>Agaricomycetidae</taxon>
        <taxon>Atheliales</taxon>
        <taxon>Atheliaceae</taxon>
        <taxon>Athelia</taxon>
    </lineage>
</organism>
<accession>A0A166SX11</accession>
<evidence type="ECO:0000256" key="2">
    <source>
        <dbReference type="SAM" id="Phobius"/>
    </source>
</evidence>
<evidence type="ECO:0000313" key="3">
    <source>
        <dbReference type="EMBL" id="KZP29931.1"/>
    </source>
</evidence>